<reference evidence="1" key="1">
    <citation type="submission" date="2016-10" db="EMBL/GenBank/DDBJ databases">
        <title>Sequence of Gallionella enrichment culture.</title>
        <authorList>
            <person name="Poehlein A."/>
            <person name="Muehling M."/>
            <person name="Daniel R."/>
        </authorList>
    </citation>
    <scope>NUCLEOTIDE SEQUENCE</scope>
</reference>
<organism evidence="1">
    <name type="scientific">mine drainage metagenome</name>
    <dbReference type="NCBI Taxonomy" id="410659"/>
    <lineage>
        <taxon>unclassified sequences</taxon>
        <taxon>metagenomes</taxon>
        <taxon>ecological metagenomes</taxon>
    </lineage>
</organism>
<name>A0A1J5QDX5_9ZZZZ</name>
<proteinExistence type="predicted"/>
<sequence>MGAEHFVGGLVERGDRRHAFVLRGAPVALDLRPQQAGEQEAGAGGLALRQPCVGVAERGEHEGFAAGLAQRHVEQRQQAVVQAQRAQLFERGQRVTGLQQLDGLVEQSRRGHALQQFGERGDRRARGRRDVEAELGGEARHAQQSHRVLAVALRRVADHAQGARLEVAQAVVVVDDDVPRRVVVQRVDGEVAPRRVLVLRAPDVVAQHATAGVDRVQLAGQLARVALVAVDRGGALRVGRGAEGRHLDDFAAEHHVHDSKAPPDQQRAPEQRLDLLGRGVGGDVEILGLEPEQQVTHRAADDVGLEAGLLQRAHDGQRRIGQPRGVDLMLGVRDFDALAQRGLLAEQAGDEFADHGKRFRTVQPRWRASSASRGSGLTATGWLTCSSSGWSLIESE</sequence>
<comment type="caution">
    <text evidence="1">The sequence shown here is derived from an EMBL/GenBank/DDBJ whole genome shotgun (WGS) entry which is preliminary data.</text>
</comment>
<evidence type="ECO:0000313" key="1">
    <source>
        <dbReference type="EMBL" id="OIQ81402.1"/>
    </source>
</evidence>
<protein>
    <submittedName>
        <fullName evidence="1">Uncharacterized protein</fullName>
    </submittedName>
</protein>
<accession>A0A1J5QDX5</accession>
<dbReference type="EMBL" id="MLJW01000929">
    <property type="protein sequence ID" value="OIQ81402.1"/>
    <property type="molecule type" value="Genomic_DNA"/>
</dbReference>
<dbReference type="AlphaFoldDB" id="A0A1J5QDX5"/>
<gene>
    <name evidence="1" type="ORF">GALL_368360</name>
</gene>